<gene>
    <name evidence="1" type="ORF">GCM10008932_17660</name>
</gene>
<evidence type="ECO:0000313" key="1">
    <source>
        <dbReference type="EMBL" id="GAA0365937.1"/>
    </source>
</evidence>
<organism evidence="1 2">
    <name type="scientific">Alkalibacterium iburiense</name>
    <dbReference type="NCBI Taxonomy" id="290589"/>
    <lineage>
        <taxon>Bacteria</taxon>
        <taxon>Bacillati</taxon>
        <taxon>Bacillota</taxon>
        <taxon>Bacilli</taxon>
        <taxon>Lactobacillales</taxon>
        <taxon>Carnobacteriaceae</taxon>
        <taxon>Alkalibacterium</taxon>
    </lineage>
</organism>
<accession>A0ABN0XJW8</accession>
<reference evidence="1 2" key="1">
    <citation type="journal article" date="2019" name="Int. J. Syst. Evol. Microbiol.">
        <title>The Global Catalogue of Microorganisms (GCM) 10K type strain sequencing project: providing services to taxonomists for standard genome sequencing and annotation.</title>
        <authorList>
            <consortium name="The Broad Institute Genomics Platform"/>
            <consortium name="The Broad Institute Genome Sequencing Center for Infectious Disease"/>
            <person name="Wu L."/>
            <person name="Ma J."/>
        </authorList>
    </citation>
    <scope>NUCLEOTIDE SEQUENCE [LARGE SCALE GENOMIC DNA]</scope>
    <source>
        <strain evidence="1 2">JCM 12662</strain>
    </source>
</reference>
<proteinExistence type="predicted"/>
<protein>
    <submittedName>
        <fullName evidence="1">Uncharacterized protein</fullName>
    </submittedName>
</protein>
<keyword evidence="2" id="KW-1185">Reference proteome</keyword>
<comment type="caution">
    <text evidence="1">The sequence shown here is derived from an EMBL/GenBank/DDBJ whole genome shotgun (WGS) entry which is preliminary data.</text>
</comment>
<evidence type="ECO:0000313" key="2">
    <source>
        <dbReference type="Proteomes" id="UP001501166"/>
    </source>
</evidence>
<dbReference type="Proteomes" id="UP001501166">
    <property type="component" value="Unassembled WGS sequence"/>
</dbReference>
<dbReference type="EMBL" id="BAAACW010000110">
    <property type="protein sequence ID" value="GAA0365937.1"/>
    <property type="molecule type" value="Genomic_DNA"/>
</dbReference>
<sequence length="62" mass="7203">MTIPITMNKRPIKVTIRRFIFSLLTKYILKTLNLHTSSVIEKNKITTCVTEATTYNLSFIIQ</sequence>
<name>A0ABN0XJW8_9LACT</name>